<evidence type="ECO:0000313" key="1">
    <source>
        <dbReference type="EMBL" id="MFM0002103.1"/>
    </source>
</evidence>
<dbReference type="InterPro" id="IPR010093">
    <property type="entry name" value="SinI_DNA-bd"/>
</dbReference>
<keyword evidence="1" id="KW-0238">DNA-binding</keyword>
<gene>
    <name evidence="1" type="ORF">PQR57_13880</name>
</gene>
<dbReference type="NCBIfam" id="TIGR01764">
    <property type="entry name" value="excise"/>
    <property type="match status" value="1"/>
</dbReference>
<sequence length="132" mass="14811">MSTNAKISPPSEAEVMALAHKRMEEMFRNLGSRVPAEVQQELSSGMDAIVGEILSLHFSRRADADDFMSTGEAAKLLFVSRRYVVKLLQQGRLKLHHKTGNNRFVTKASTLKFQSDQRAAIKRYQASTADEK</sequence>
<keyword evidence="2" id="KW-1185">Reference proteome</keyword>
<dbReference type="RefSeq" id="WP_408177523.1">
    <property type="nucleotide sequence ID" value="NZ_JAQQEZ010000008.1"/>
</dbReference>
<name>A0ABW9AQB9_9BURK</name>
<accession>A0ABW9AQB9</accession>
<evidence type="ECO:0000313" key="2">
    <source>
        <dbReference type="Proteomes" id="UP001629230"/>
    </source>
</evidence>
<dbReference type="Proteomes" id="UP001629230">
    <property type="component" value="Unassembled WGS sequence"/>
</dbReference>
<protein>
    <submittedName>
        <fullName evidence="1">Excisionase family DNA-binding protein</fullName>
    </submittedName>
</protein>
<dbReference type="EMBL" id="JAQQEZ010000008">
    <property type="protein sequence ID" value="MFM0002103.1"/>
    <property type="molecule type" value="Genomic_DNA"/>
</dbReference>
<comment type="caution">
    <text evidence="1">The sequence shown here is derived from an EMBL/GenBank/DDBJ whole genome shotgun (WGS) entry which is preliminary data.</text>
</comment>
<dbReference type="GO" id="GO:0003677">
    <property type="term" value="F:DNA binding"/>
    <property type="evidence" value="ECO:0007669"/>
    <property type="project" value="UniProtKB-KW"/>
</dbReference>
<organism evidence="1 2">
    <name type="scientific">Paraburkholderia dipogonis</name>
    <dbReference type="NCBI Taxonomy" id="1211383"/>
    <lineage>
        <taxon>Bacteria</taxon>
        <taxon>Pseudomonadati</taxon>
        <taxon>Pseudomonadota</taxon>
        <taxon>Betaproteobacteria</taxon>
        <taxon>Burkholderiales</taxon>
        <taxon>Burkholderiaceae</taxon>
        <taxon>Paraburkholderia</taxon>
    </lineage>
</organism>
<reference evidence="1 2" key="1">
    <citation type="journal article" date="2024" name="Chem. Sci.">
        <title>Discovery of megapolipeptins by genome mining of a Burkholderiales bacteria collection.</title>
        <authorList>
            <person name="Paulo B.S."/>
            <person name="Recchia M.J.J."/>
            <person name="Lee S."/>
            <person name="Fergusson C.H."/>
            <person name="Romanowski S.B."/>
            <person name="Hernandez A."/>
            <person name="Krull N."/>
            <person name="Liu D.Y."/>
            <person name="Cavanagh H."/>
            <person name="Bos A."/>
            <person name="Gray C.A."/>
            <person name="Murphy B.T."/>
            <person name="Linington R.G."/>
            <person name="Eustaquio A.S."/>
        </authorList>
    </citation>
    <scope>NUCLEOTIDE SEQUENCE [LARGE SCALE GENOMIC DNA]</scope>
    <source>
        <strain evidence="1 2">RL17-350-BIC-A</strain>
    </source>
</reference>
<proteinExistence type="predicted"/>